<comment type="caution">
    <text evidence="10">The sequence shown here is derived from an EMBL/GenBank/DDBJ whole genome shotgun (WGS) entry which is preliminary data.</text>
</comment>
<feature type="signal peptide" evidence="8">
    <location>
        <begin position="1"/>
        <end position="21"/>
    </location>
</feature>
<accession>A0ABR1YY11</accession>
<evidence type="ECO:0000256" key="8">
    <source>
        <dbReference type="SAM" id="SignalP"/>
    </source>
</evidence>
<dbReference type="PANTHER" id="PTHR24269">
    <property type="entry name" value="KREMEN PROTEIN"/>
    <property type="match status" value="1"/>
</dbReference>
<keyword evidence="4 7" id="KW-1133">Transmembrane helix</keyword>
<name>A0ABR1YY11_9PEZI</name>
<keyword evidence="6" id="KW-0325">Glycoprotein</keyword>
<evidence type="ECO:0000256" key="4">
    <source>
        <dbReference type="ARBA" id="ARBA00022989"/>
    </source>
</evidence>
<evidence type="ECO:0000256" key="6">
    <source>
        <dbReference type="ARBA" id="ARBA00023180"/>
    </source>
</evidence>
<dbReference type="Pfam" id="PF01822">
    <property type="entry name" value="WSC"/>
    <property type="match status" value="1"/>
</dbReference>
<dbReference type="SMART" id="SM00321">
    <property type="entry name" value="WSC"/>
    <property type="match status" value="1"/>
</dbReference>
<reference evidence="10 11" key="1">
    <citation type="submission" date="2024-04" db="EMBL/GenBank/DDBJ databases">
        <title>Phyllosticta paracitricarpa is synonymous to the EU quarantine fungus P. citricarpa based on phylogenomic analyses.</title>
        <authorList>
            <consortium name="Lawrence Berkeley National Laboratory"/>
            <person name="Van Ingen-Buijs V.A."/>
            <person name="Van Westerhoven A.C."/>
            <person name="Haridas S."/>
            <person name="Skiadas P."/>
            <person name="Martin F."/>
            <person name="Groenewald J.Z."/>
            <person name="Crous P.W."/>
            <person name="Seidl M.F."/>
        </authorList>
    </citation>
    <scope>NUCLEOTIDE SEQUENCE [LARGE SCALE GENOMIC DNA]</scope>
    <source>
        <strain evidence="10 11">CBS 123374</strain>
    </source>
</reference>
<keyword evidence="2 7" id="KW-0812">Transmembrane</keyword>
<keyword evidence="11" id="KW-1185">Reference proteome</keyword>
<feature type="chain" id="PRO_5047482614" description="WSC domain-containing protein" evidence="8">
    <location>
        <begin position="22"/>
        <end position="293"/>
    </location>
</feature>
<protein>
    <recommendedName>
        <fullName evidence="9">WSC domain-containing protein</fullName>
    </recommendedName>
</protein>
<dbReference type="PANTHER" id="PTHR24269:SF23">
    <property type="entry name" value="PLASMA MEMBRANE SENSOR TRANSDUCER (EUROFUNG)"/>
    <property type="match status" value="1"/>
</dbReference>
<evidence type="ECO:0000256" key="1">
    <source>
        <dbReference type="ARBA" id="ARBA00004167"/>
    </source>
</evidence>
<proteinExistence type="predicted"/>
<gene>
    <name evidence="10" type="ORF">HDK90DRAFT_507405</name>
</gene>
<keyword evidence="5 7" id="KW-0472">Membrane</keyword>
<evidence type="ECO:0000256" key="7">
    <source>
        <dbReference type="SAM" id="Phobius"/>
    </source>
</evidence>
<evidence type="ECO:0000259" key="9">
    <source>
        <dbReference type="PROSITE" id="PS51212"/>
    </source>
</evidence>
<dbReference type="PROSITE" id="PS51212">
    <property type="entry name" value="WSC"/>
    <property type="match status" value="1"/>
</dbReference>
<sequence length="293" mass="30609">MASRFLLAVATAASLLSSVTAAPGPDPVALAYPEPAGTKTQTSSPTYTGALKSMTSKGCFSSYEPLEDQGYYIYQSQGNCQEVCVGASYEVMAMVNGTNCYCGNKIPAKSSQVDDDKCNTPCSGYDSDNCGGKNYWQVYLSGLDNNEVDYYDGGSSSSSSSSSSTSAGTPVVVTAGGQTVIVTKGAEASNKSSGSTASKAGIAAGVVVGVVVLTAIIGGVLLFLRHKKRKEIEEEVRQRHSVNNFVAGGKAPGTSMNDTILDPAFARRMSNGSVADNQDYSRRILQVRNPDDD</sequence>
<evidence type="ECO:0000256" key="5">
    <source>
        <dbReference type="ARBA" id="ARBA00023136"/>
    </source>
</evidence>
<evidence type="ECO:0000256" key="3">
    <source>
        <dbReference type="ARBA" id="ARBA00022729"/>
    </source>
</evidence>
<dbReference type="InterPro" id="IPR051836">
    <property type="entry name" value="Kremen_rcpt"/>
</dbReference>
<evidence type="ECO:0000313" key="10">
    <source>
        <dbReference type="EMBL" id="KAK8243582.1"/>
    </source>
</evidence>
<feature type="domain" description="WSC" evidence="9">
    <location>
        <begin position="53"/>
        <end position="142"/>
    </location>
</feature>
<evidence type="ECO:0000313" key="11">
    <source>
        <dbReference type="Proteomes" id="UP001492380"/>
    </source>
</evidence>
<dbReference type="Proteomes" id="UP001492380">
    <property type="component" value="Unassembled WGS sequence"/>
</dbReference>
<dbReference type="EMBL" id="JBBWRZ010000002">
    <property type="protein sequence ID" value="KAK8243582.1"/>
    <property type="molecule type" value="Genomic_DNA"/>
</dbReference>
<evidence type="ECO:0000256" key="2">
    <source>
        <dbReference type="ARBA" id="ARBA00022692"/>
    </source>
</evidence>
<keyword evidence="3 8" id="KW-0732">Signal</keyword>
<organism evidence="10 11">
    <name type="scientific">Phyllosticta capitalensis</name>
    <dbReference type="NCBI Taxonomy" id="121624"/>
    <lineage>
        <taxon>Eukaryota</taxon>
        <taxon>Fungi</taxon>
        <taxon>Dikarya</taxon>
        <taxon>Ascomycota</taxon>
        <taxon>Pezizomycotina</taxon>
        <taxon>Dothideomycetes</taxon>
        <taxon>Dothideomycetes incertae sedis</taxon>
        <taxon>Botryosphaeriales</taxon>
        <taxon>Phyllostictaceae</taxon>
        <taxon>Phyllosticta</taxon>
    </lineage>
</organism>
<comment type="subcellular location">
    <subcellularLocation>
        <location evidence="1">Membrane</location>
        <topology evidence="1">Single-pass membrane protein</topology>
    </subcellularLocation>
</comment>
<feature type="transmembrane region" description="Helical" evidence="7">
    <location>
        <begin position="200"/>
        <end position="224"/>
    </location>
</feature>
<dbReference type="InterPro" id="IPR002889">
    <property type="entry name" value="WSC_carb-bd"/>
</dbReference>